<proteinExistence type="predicted"/>
<protein>
    <recommendedName>
        <fullName evidence="3">Addiction module component</fullName>
    </recommendedName>
</protein>
<dbReference type="AlphaFoldDB" id="A0A3D9KX85"/>
<organism evidence="1 2">
    <name type="scientific">Marinoscillum furvescens DSM 4134</name>
    <dbReference type="NCBI Taxonomy" id="1122208"/>
    <lineage>
        <taxon>Bacteria</taxon>
        <taxon>Pseudomonadati</taxon>
        <taxon>Bacteroidota</taxon>
        <taxon>Cytophagia</taxon>
        <taxon>Cytophagales</taxon>
        <taxon>Reichenbachiellaceae</taxon>
        <taxon>Marinoscillum</taxon>
    </lineage>
</organism>
<accession>A0A3D9KX85</accession>
<evidence type="ECO:0008006" key="3">
    <source>
        <dbReference type="Google" id="ProtNLM"/>
    </source>
</evidence>
<dbReference type="OrthoDB" id="770454at2"/>
<comment type="caution">
    <text evidence="1">The sequence shown here is derived from an EMBL/GenBank/DDBJ whole genome shotgun (WGS) entry which is preliminary data.</text>
</comment>
<sequence length="72" mass="8729">MDIQTEKYALIEYITQIKDMSLVDKLKQFVKANEQDFWDDLTESQRKEIRQGIDQLDRGEKFDYEDVMAKHR</sequence>
<evidence type="ECO:0000313" key="1">
    <source>
        <dbReference type="EMBL" id="RED91307.1"/>
    </source>
</evidence>
<dbReference type="RefSeq" id="WP_115870555.1">
    <property type="nucleotide sequence ID" value="NZ_QREG01000049.1"/>
</dbReference>
<dbReference type="Proteomes" id="UP000256779">
    <property type="component" value="Unassembled WGS sequence"/>
</dbReference>
<name>A0A3D9KX85_MARFU</name>
<reference evidence="1 2" key="1">
    <citation type="submission" date="2018-07" db="EMBL/GenBank/DDBJ databases">
        <title>Genomic Encyclopedia of Type Strains, Phase IV (KMG-IV): sequencing the most valuable type-strain genomes for metagenomic binning, comparative biology and taxonomic classification.</title>
        <authorList>
            <person name="Goeker M."/>
        </authorList>
    </citation>
    <scope>NUCLEOTIDE SEQUENCE [LARGE SCALE GENOMIC DNA]</scope>
    <source>
        <strain evidence="1 2">DSM 4134</strain>
    </source>
</reference>
<dbReference type="EMBL" id="QREG01000049">
    <property type="protein sequence ID" value="RED91307.1"/>
    <property type="molecule type" value="Genomic_DNA"/>
</dbReference>
<evidence type="ECO:0000313" key="2">
    <source>
        <dbReference type="Proteomes" id="UP000256779"/>
    </source>
</evidence>
<keyword evidence="2" id="KW-1185">Reference proteome</keyword>
<gene>
    <name evidence="1" type="ORF">C7460_1495</name>
</gene>